<name>A0ABT9T5Q2_9GAMM</name>
<sequence length="607" mass="69774">MENFDEHDINYSRYSFESLALAHPEMDIRGLWYCDSNYYILIEKDGPLTNSDLEKFENIQEKHRIICSPKLLLTKTIPENAIKIAGRENYEVALSFGAPYTNSDLQYLLFQYINKNLHPFKYDFSPQSLCLVLSFTRELTEDEKSEVETTLYSIGIKYNIEYSIDHTIQNNGTNEEKHLDVLSLIPNKILPKNVPVKIRNLHEDDEDFWLDNRSEILTSYDLEKERILPTSFKNKNSSCFVDAQVLKPENIRNYLSIYSRVVISYPLIDMDNEFLNHLKIPKKHLLELISRGRVQFALPQNIIRYNLPFLEECLDANVECIILSRRLASSSIIDIRKKTGILATTFSFEEKFNILRSLKKSNNEILNLFGDALSKNWHSMEMNIHERGAMGVANIGMAPVMAELFNKKGRDLYLELLFSSMPLEWAMALNADFYPYHNDDHSQYNASACCLYGYNGFSVNENEIGQSKIGEVAKKILSINNDMSVLELDDAILKGDIPRIKDFSKSLSKYSSEELDMKIYNLNKEIRKIENKETKLSSLDLCGFIASAVGVYNDNPYIPLGFALFKIASGVLNSEEISSKSIDKIRSKILGTQSETLLVKRTKNRIN</sequence>
<evidence type="ECO:0000313" key="1">
    <source>
        <dbReference type="EMBL" id="MDQ0018794.1"/>
    </source>
</evidence>
<comment type="caution">
    <text evidence="1">The sequence shown here is derived from an EMBL/GenBank/DDBJ whole genome shotgun (WGS) entry which is preliminary data.</text>
</comment>
<dbReference type="RefSeq" id="WP_307618008.1">
    <property type="nucleotide sequence ID" value="NZ_JAUSSJ010000001.1"/>
</dbReference>
<dbReference type="Proteomes" id="UP001244623">
    <property type="component" value="Unassembled WGS sequence"/>
</dbReference>
<reference evidence="1 2" key="1">
    <citation type="submission" date="2023-07" db="EMBL/GenBank/DDBJ databases">
        <title>Sorghum-associated microbial communities from plants grown in Nebraska, USA.</title>
        <authorList>
            <person name="Schachtman D."/>
        </authorList>
    </citation>
    <scope>NUCLEOTIDE SEQUENCE [LARGE SCALE GENOMIC DNA]</scope>
    <source>
        <strain evidence="1 2">CC49</strain>
    </source>
</reference>
<dbReference type="EMBL" id="JAUSSJ010000001">
    <property type="protein sequence ID" value="MDQ0018794.1"/>
    <property type="molecule type" value="Genomic_DNA"/>
</dbReference>
<keyword evidence="2" id="KW-1185">Reference proteome</keyword>
<gene>
    <name evidence="1" type="ORF">J2X94_000922</name>
</gene>
<evidence type="ECO:0000313" key="2">
    <source>
        <dbReference type="Proteomes" id="UP001244623"/>
    </source>
</evidence>
<organism evidence="1 2">
    <name type="scientific">[Curtobacterium] plantarum</name>
    <dbReference type="NCBI Taxonomy" id="221276"/>
    <lineage>
        <taxon>Bacteria</taxon>
        <taxon>Pseudomonadati</taxon>
        <taxon>Pseudomonadota</taxon>
        <taxon>Gammaproteobacteria</taxon>
        <taxon>Enterobacterales</taxon>
        <taxon>Erwiniaceae</taxon>
        <taxon>Pantoea</taxon>
    </lineage>
</organism>
<protein>
    <submittedName>
        <fullName evidence="1">Uncharacterized protein</fullName>
    </submittedName>
</protein>
<accession>A0ABT9T5Q2</accession>
<proteinExistence type="predicted"/>